<dbReference type="EMBL" id="QDFT01000079">
    <property type="protein sequence ID" value="PVE58792.1"/>
    <property type="molecule type" value="Genomic_DNA"/>
</dbReference>
<keyword evidence="1" id="KW-0812">Transmembrane</keyword>
<organism evidence="2 3">
    <name type="scientific">Microbacterium testaceum</name>
    <name type="common">Aureobacterium testaceum</name>
    <name type="synonym">Brevibacterium testaceum</name>
    <dbReference type="NCBI Taxonomy" id="2033"/>
    <lineage>
        <taxon>Bacteria</taxon>
        <taxon>Bacillati</taxon>
        <taxon>Actinomycetota</taxon>
        <taxon>Actinomycetes</taxon>
        <taxon>Micrococcales</taxon>
        <taxon>Microbacteriaceae</taxon>
        <taxon>Microbacterium</taxon>
    </lineage>
</organism>
<dbReference type="Proteomes" id="UP000244649">
    <property type="component" value="Unassembled WGS sequence"/>
</dbReference>
<keyword evidence="1" id="KW-1133">Transmembrane helix</keyword>
<name>A0A2T7VPU7_MICTE</name>
<protein>
    <submittedName>
        <fullName evidence="2">Uncharacterized protein</fullName>
    </submittedName>
</protein>
<accession>A0A2T7VPU7</accession>
<evidence type="ECO:0000313" key="3">
    <source>
        <dbReference type="Proteomes" id="UP000244649"/>
    </source>
</evidence>
<reference evidence="2 3" key="1">
    <citation type="submission" date="2018-04" db="EMBL/GenBank/DDBJ databases">
        <authorList>
            <person name="Go L.Y."/>
            <person name="Mitchell J.A."/>
        </authorList>
    </citation>
    <scope>NUCLEOTIDE SEQUENCE [LARGE SCALE GENOMIC DNA]</scope>
    <source>
        <strain evidence="2 3">TPD7010</strain>
    </source>
</reference>
<dbReference type="AlphaFoldDB" id="A0A2T7VPU7"/>
<evidence type="ECO:0000256" key="1">
    <source>
        <dbReference type="SAM" id="Phobius"/>
    </source>
</evidence>
<comment type="caution">
    <text evidence="2">The sequence shown here is derived from an EMBL/GenBank/DDBJ whole genome shotgun (WGS) entry which is preliminary data.</text>
</comment>
<gene>
    <name evidence="2" type="ORF">DC432_15660</name>
</gene>
<keyword evidence="1" id="KW-0472">Membrane</keyword>
<sequence length="322" mass="35453">MLSEQTDRDNADDAREREVQKRNRRKNRLFWGGIVTVLVIAAGAGTFGVANLIPAPEERFETAEEVAEREANAGDGKEGVTVAGARQEFFDKPETAYPLRLEEWQLAPVDAAPSSETFEAIGAKYVGSTLRTAAMTLPSEASGYTSDLAQNVLEDGTLNPLFSYWTQESFIREVGFIFEKLLNPRFGGWEIAQYDPEAFSAEGLRDVFAPAWWEANGGNPQAFPLYIDWSGDAYGMGDTLLANGTRWIGEATDLQAGFTYNEETLQYSAQVVAQLRFTAWTQDQKQVTKDGTLTLVLVPTPEDASANTPLRVLVESASLEVN</sequence>
<feature type="transmembrane region" description="Helical" evidence="1">
    <location>
        <begin position="29"/>
        <end position="53"/>
    </location>
</feature>
<evidence type="ECO:0000313" key="2">
    <source>
        <dbReference type="EMBL" id="PVE58792.1"/>
    </source>
</evidence>
<proteinExistence type="predicted"/>